<sequence>MKKKIIIISALLLIFHCAIGQQKRSNDPIKDMDFTLMNKFNGTWEWKTSKESLTIILKTAAPTPGNNLYLVFGWYRFEKNGKVIIDELADVGNLRTSTFAGYSKKGDSLLHFSFTDKSNNKLRHGFLSFIDGSQTSALLTFENEKYIAERKQYRKSQQIRDTIPSTFKIILKKLK</sequence>
<dbReference type="RefSeq" id="WP_146784280.1">
    <property type="nucleotide sequence ID" value="NZ_CP042434.1"/>
</dbReference>
<dbReference type="Pfam" id="PF20448">
    <property type="entry name" value="DUF6705"/>
    <property type="match status" value="1"/>
</dbReference>
<dbReference type="EMBL" id="CP042434">
    <property type="protein sequence ID" value="QEC72920.1"/>
    <property type="molecule type" value="Genomic_DNA"/>
</dbReference>
<dbReference type="KEGG" id="agi:FSB73_15765"/>
<evidence type="ECO:0000256" key="1">
    <source>
        <dbReference type="SAM" id="SignalP"/>
    </source>
</evidence>
<proteinExistence type="predicted"/>
<gene>
    <name evidence="3" type="ORF">FSB73_15765</name>
</gene>
<evidence type="ECO:0000313" key="4">
    <source>
        <dbReference type="Proteomes" id="UP000321291"/>
    </source>
</evidence>
<keyword evidence="1" id="KW-0732">Signal</keyword>
<organism evidence="3 4">
    <name type="scientific">Arachidicoccus ginsenosidivorans</name>
    <dbReference type="NCBI Taxonomy" id="496057"/>
    <lineage>
        <taxon>Bacteria</taxon>
        <taxon>Pseudomonadati</taxon>
        <taxon>Bacteroidota</taxon>
        <taxon>Chitinophagia</taxon>
        <taxon>Chitinophagales</taxon>
        <taxon>Chitinophagaceae</taxon>
        <taxon>Arachidicoccus</taxon>
    </lineage>
</organism>
<evidence type="ECO:0000313" key="3">
    <source>
        <dbReference type="EMBL" id="QEC72920.1"/>
    </source>
</evidence>
<feature type="chain" id="PRO_5022943164" description="DUF6705 domain-containing protein" evidence="1">
    <location>
        <begin position="21"/>
        <end position="175"/>
    </location>
</feature>
<name>A0A5B8VN34_9BACT</name>
<feature type="domain" description="DUF6705" evidence="2">
    <location>
        <begin position="1"/>
        <end position="165"/>
    </location>
</feature>
<dbReference type="Proteomes" id="UP000321291">
    <property type="component" value="Chromosome"/>
</dbReference>
<feature type="signal peptide" evidence="1">
    <location>
        <begin position="1"/>
        <end position="20"/>
    </location>
</feature>
<evidence type="ECO:0000259" key="2">
    <source>
        <dbReference type="Pfam" id="PF20448"/>
    </source>
</evidence>
<dbReference type="AlphaFoldDB" id="A0A5B8VN34"/>
<reference evidence="3 4" key="1">
    <citation type="journal article" date="2017" name="Int. J. Syst. Evol. Microbiol.">
        <title>Arachidicoccus ginsenosidivorans sp. nov., with ginsenoside-converting activity isolated from ginseng cultivating soil.</title>
        <authorList>
            <person name="Siddiqi M.Z."/>
            <person name="Aslam Z."/>
            <person name="Im W.T."/>
        </authorList>
    </citation>
    <scope>NUCLEOTIDE SEQUENCE [LARGE SCALE GENOMIC DNA]</scope>
    <source>
        <strain evidence="3 4">Gsoil 809</strain>
    </source>
</reference>
<keyword evidence="4" id="KW-1185">Reference proteome</keyword>
<dbReference type="InterPro" id="IPR046551">
    <property type="entry name" value="DUF6705"/>
</dbReference>
<protein>
    <recommendedName>
        <fullName evidence="2">DUF6705 domain-containing protein</fullName>
    </recommendedName>
</protein>
<accession>A0A5B8VN34</accession>